<gene>
    <name evidence="1" type="ORF">PoB_006082000</name>
</gene>
<sequence length="259" mass="28740">MQRVTDVTAARFLFIKDGMEATEVSKVRCLGGHICDRNQPLTEETRATDVVIMGAPGDVSMIRRFSEVDQLILSPKLHGNASRAVRDSWNIHRCGFSRMRKWHTNWNPGVHGREYPGPAQGLMGANAVAGLHRAWWGLVQWQGIWGVITMHRCDLHTPSLPQPGLTSAALLDKGKGRCFYLTTHNSTDRCRAKHEASLVAQIIRLTCRWVANCGGCNMHADVKINIRETGSISDEEGKSTLEATQLAIANKAYHVFQSA</sequence>
<keyword evidence="2" id="KW-1185">Reference proteome</keyword>
<evidence type="ECO:0000313" key="2">
    <source>
        <dbReference type="Proteomes" id="UP000735302"/>
    </source>
</evidence>
<accession>A0AAV4CR57</accession>
<name>A0AAV4CR57_9GAST</name>
<proteinExistence type="predicted"/>
<comment type="caution">
    <text evidence="1">The sequence shown here is derived from an EMBL/GenBank/DDBJ whole genome shotgun (WGS) entry which is preliminary data.</text>
</comment>
<dbReference type="AlphaFoldDB" id="A0AAV4CR57"/>
<reference evidence="1 2" key="1">
    <citation type="journal article" date="2021" name="Elife">
        <title>Chloroplast acquisition without the gene transfer in kleptoplastic sea slugs, Plakobranchus ocellatus.</title>
        <authorList>
            <person name="Maeda T."/>
            <person name="Takahashi S."/>
            <person name="Yoshida T."/>
            <person name="Shimamura S."/>
            <person name="Takaki Y."/>
            <person name="Nagai Y."/>
            <person name="Toyoda A."/>
            <person name="Suzuki Y."/>
            <person name="Arimoto A."/>
            <person name="Ishii H."/>
            <person name="Satoh N."/>
            <person name="Nishiyama T."/>
            <person name="Hasebe M."/>
            <person name="Maruyama T."/>
            <person name="Minagawa J."/>
            <person name="Obokata J."/>
            <person name="Shigenobu S."/>
        </authorList>
    </citation>
    <scope>NUCLEOTIDE SEQUENCE [LARGE SCALE GENOMIC DNA]</scope>
</reference>
<evidence type="ECO:0000313" key="1">
    <source>
        <dbReference type="EMBL" id="GFO34315.1"/>
    </source>
</evidence>
<protein>
    <submittedName>
        <fullName evidence="1">Uncharacterized protein</fullName>
    </submittedName>
</protein>
<organism evidence="1 2">
    <name type="scientific">Plakobranchus ocellatus</name>
    <dbReference type="NCBI Taxonomy" id="259542"/>
    <lineage>
        <taxon>Eukaryota</taxon>
        <taxon>Metazoa</taxon>
        <taxon>Spiralia</taxon>
        <taxon>Lophotrochozoa</taxon>
        <taxon>Mollusca</taxon>
        <taxon>Gastropoda</taxon>
        <taxon>Heterobranchia</taxon>
        <taxon>Euthyneura</taxon>
        <taxon>Panpulmonata</taxon>
        <taxon>Sacoglossa</taxon>
        <taxon>Placobranchoidea</taxon>
        <taxon>Plakobranchidae</taxon>
        <taxon>Plakobranchus</taxon>
    </lineage>
</organism>
<dbReference type="Proteomes" id="UP000735302">
    <property type="component" value="Unassembled WGS sequence"/>
</dbReference>
<dbReference type="EMBL" id="BLXT01006881">
    <property type="protein sequence ID" value="GFO34315.1"/>
    <property type="molecule type" value="Genomic_DNA"/>
</dbReference>